<proteinExistence type="predicted"/>
<dbReference type="AlphaFoldDB" id="A0A0H5Q7N1"/>
<accession>A0A0H5Q7N1</accession>
<protein>
    <submittedName>
        <fullName evidence="1">Uncharacterized protein</fullName>
    </submittedName>
</protein>
<evidence type="ECO:0000313" key="1">
    <source>
        <dbReference type="EMBL" id="CRY97405.1"/>
    </source>
</evidence>
<reference evidence="1" key="1">
    <citation type="submission" date="2015-06" db="EMBL/GenBank/DDBJ databases">
        <authorList>
            <person name="Joergensen T."/>
        </authorList>
    </citation>
    <scope>NUCLEOTIDE SEQUENCE</scope>
    <source>
        <strain evidence="1">RGFK1530</strain>
    </source>
</reference>
<sequence length="188" mass="19535">MAEMWKIQTIVTGVAGSPYFIVGYFDATEISDQAAVAAWHSFTTNDSSALGIAQGATYTTGTETAIVESTTGLIVGFTATTPASITGSSTEPLCPPASQILVRWGTATVSAGRRVRGHTNLPLVKVSDLTSGGNLQAGEIADRQGNVTSLLAAAGGSFVIYSRKNRIAAPVVSGSVWNELAVLRSRRD</sequence>
<name>A0A0H5Q7N1_9ZZZZ</name>
<organism evidence="1">
    <name type="scientific">uncultured prokaryote</name>
    <dbReference type="NCBI Taxonomy" id="198431"/>
    <lineage>
        <taxon>unclassified sequences</taxon>
        <taxon>environmental samples</taxon>
    </lineage>
</organism>
<dbReference type="EMBL" id="LN854065">
    <property type="protein sequence ID" value="CRY97405.1"/>
    <property type="molecule type" value="Genomic_DNA"/>
</dbReference>
<reference evidence="1" key="2">
    <citation type="submission" date="2015-07" db="EMBL/GenBank/DDBJ databases">
        <title>Plasmids, circular viruses and viroids from rat gut.</title>
        <authorList>
            <person name="Jorgensen T.J."/>
            <person name="Hansen M.A."/>
            <person name="Xu Z."/>
            <person name="Tabak M.A."/>
            <person name="Sorensen S.J."/>
            <person name="Hansen L.H."/>
        </authorList>
    </citation>
    <scope>NUCLEOTIDE SEQUENCE</scope>
    <source>
        <strain evidence="1">RGFK1530</strain>
    </source>
</reference>